<dbReference type="EMBL" id="CALNXK010000170">
    <property type="protein sequence ID" value="CAH3172113.1"/>
    <property type="molecule type" value="Genomic_DNA"/>
</dbReference>
<evidence type="ECO:0000313" key="2">
    <source>
        <dbReference type="Proteomes" id="UP001159405"/>
    </source>
</evidence>
<feature type="non-terminal residue" evidence="1">
    <location>
        <position position="1"/>
    </location>
</feature>
<proteinExistence type="predicted"/>
<accession>A0ABN8QYI6</accession>
<dbReference type="PANTHER" id="PTHR47635">
    <property type="entry name" value="CUB DOMAIN-CONTAINING PROTEIN"/>
    <property type="match status" value="1"/>
</dbReference>
<evidence type="ECO:0000313" key="1">
    <source>
        <dbReference type="EMBL" id="CAH3172113.1"/>
    </source>
</evidence>
<dbReference type="Proteomes" id="UP001159405">
    <property type="component" value="Unassembled WGS sequence"/>
</dbReference>
<reference evidence="1 2" key="1">
    <citation type="submission" date="2022-05" db="EMBL/GenBank/DDBJ databases">
        <authorList>
            <consortium name="Genoscope - CEA"/>
            <person name="William W."/>
        </authorList>
    </citation>
    <scope>NUCLEOTIDE SEQUENCE [LARGE SCALE GENOMIC DNA]</scope>
</reference>
<name>A0ABN8QYI6_9CNID</name>
<sequence>LGYETIGCYRDTSNRAIEPLEGKDSILDGAYWTRKNPIAKCAQAARRAGYGMFAIQNGGWCAASATAVKTFKKYGKSEACRSDGEGGPWANQVYVIKASIGCYLDKPSRAIQPLEGKDSILDGSYGSRKNPIAKCAVAAMRAGYSVFAVQNGGWCAASATAAETFNKYGKSAACKSDGEGGPWANQVYVINGFGSIGCYKDTGNRAILPLEGKDPVLDGAYWTRKNPIEKCAVAAIRAGYGMFAVQNGGWCAASATAPKTFDKYGKSTACGSDGEGGPWANDVYVIRGYESIGCYKDTGHRAIHPLEGKDPVLDGSYWSRKNPVEKCAAAAMKAGYGMFALQNGGWCAASAIAPQTFNKYGESAACKDDGEGGPWGNQVYVINVLYSGYESIGCFRDRPSRAIQPLEGKSSLLDGTYWTRTNPIAKCAAATIKAGYSMFAVQNGGWCAASTTAAKTFDKYGKSTACKDDGEGGPWGNQVYVIKGYESIGCYRDTGNRAILPLEGKDSILDGRYWTRKNPIAKCATAARRAGYSMFAVQNGGWCAASATAGKTFNKYGKSTACGSDGEGGPWANQVYVIKASIGCYKDTSKRAIQPMEGKDPILDGAYWTRKNPIEKCAVAASRAGYSMFAVQNGGWCAASATAPETFDKYGKSTACGSDGEGGPWANQVYWYETIGCYKDTSNRAIQSLEGKDSILDGSYGSRKNPIAKCAVAAMRAGYSMFAVQAGGWCAASATAPKTFDKYGKSTACRSDGEGGGWANQVYIIKAYETIGCYKDTSNRAIQSLEGKDSILDGSYGSRKNPTAKCAVAAMRAGYSMFAVQAGGWCAASATAPKTFDKYGKSTACRSDGEGGGWANQVYILKAYETIGCYKDTSNRAIQSLEGKDSILDGSYGSRKNPTAKCAVAAMRAGYSMFAVQAGGWCVASATAPKTFDKYGKSTACRSDGEGGGWANQVYLLKC</sequence>
<protein>
    <submittedName>
        <fullName evidence="1">Uncharacterized protein</fullName>
    </submittedName>
</protein>
<dbReference type="PANTHER" id="PTHR47635:SF2">
    <property type="entry name" value="LAMG-LIKE JELLYROLL FOLD DOMAIN-CONTAINING PROTEIN"/>
    <property type="match status" value="1"/>
</dbReference>
<organism evidence="1 2">
    <name type="scientific">Porites lobata</name>
    <dbReference type="NCBI Taxonomy" id="104759"/>
    <lineage>
        <taxon>Eukaryota</taxon>
        <taxon>Metazoa</taxon>
        <taxon>Cnidaria</taxon>
        <taxon>Anthozoa</taxon>
        <taxon>Hexacorallia</taxon>
        <taxon>Scleractinia</taxon>
        <taxon>Fungiina</taxon>
        <taxon>Poritidae</taxon>
        <taxon>Porites</taxon>
    </lineage>
</organism>
<comment type="caution">
    <text evidence="1">The sequence shown here is derived from an EMBL/GenBank/DDBJ whole genome shotgun (WGS) entry which is preliminary data.</text>
</comment>
<gene>
    <name evidence="1" type="ORF">PLOB_00012764</name>
</gene>
<keyword evidence="2" id="KW-1185">Reference proteome</keyword>